<dbReference type="GO" id="GO:0032259">
    <property type="term" value="P:methylation"/>
    <property type="evidence" value="ECO:0007669"/>
    <property type="project" value="UniProtKB-KW"/>
</dbReference>
<dbReference type="InterPro" id="IPR029063">
    <property type="entry name" value="SAM-dependent_MTases_sf"/>
</dbReference>
<sequence length="356" mass="40489">MIKNRLKGISLFSSAGIGETYFKDIGIDIVVANELLPKRAELYKHISPETAVICGDITNQDIFNKIIDSTPKDLDFLLASPPCQGMSVAGKNRCQTTMEMDERNYLITYVVKAIKLTNPTYVLIENVPALLKLELNYRSQYRTVLDILKYEFSNTFDIDGKVIDSSDYGVPQTRLRAIIKMCKKDKTWTWPKKKSKVTVEMAIGNLPSLEAGEESNIKWHFARKHSADNILWMKHTPTGKSAFSNPIYYPQKKDGTRNKGYESSYRRIRWDAPAPTITIRNDCIASQRNVHPGRLLDDGTYSDARVLTPLELMLLTSLPSDWNIPDDTPEILIRQCIGESIPPLMLKEIVRGIYHE</sequence>
<dbReference type="GO" id="GO:0003677">
    <property type="term" value="F:DNA binding"/>
    <property type="evidence" value="ECO:0007669"/>
    <property type="project" value="TreeGrafter"/>
</dbReference>
<dbReference type="NCBIfam" id="TIGR00675">
    <property type="entry name" value="dcm"/>
    <property type="match status" value="1"/>
</dbReference>
<evidence type="ECO:0000256" key="2">
    <source>
        <dbReference type="ARBA" id="ARBA00022603"/>
    </source>
</evidence>
<dbReference type="PROSITE" id="PS51679">
    <property type="entry name" value="SAM_MT_C5"/>
    <property type="match status" value="1"/>
</dbReference>
<dbReference type="GO" id="GO:0044027">
    <property type="term" value="P:negative regulation of gene expression via chromosomal CpG island methylation"/>
    <property type="evidence" value="ECO:0007669"/>
    <property type="project" value="TreeGrafter"/>
</dbReference>
<proteinExistence type="predicted"/>
<dbReference type="PROSITE" id="PS00094">
    <property type="entry name" value="C5_MTASE_1"/>
    <property type="match status" value="1"/>
</dbReference>
<name>A0A644Y865_9ZZZZ</name>
<dbReference type="Gene3D" id="3.90.120.10">
    <property type="entry name" value="DNA Methylase, subunit A, domain 2"/>
    <property type="match status" value="1"/>
</dbReference>
<dbReference type="InterPro" id="IPR018117">
    <property type="entry name" value="C5_DNA_meth_AS"/>
</dbReference>
<dbReference type="InterPro" id="IPR001525">
    <property type="entry name" value="C5_MeTfrase"/>
</dbReference>
<accession>A0A644Y865</accession>
<dbReference type="Gene3D" id="3.40.50.150">
    <property type="entry name" value="Vaccinia Virus protein VP39"/>
    <property type="match status" value="1"/>
</dbReference>
<dbReference type="GO" id="GO:0003886">
    <property type="term" value="F:DNA (cytosine-5-)-methyltransferase activity"/>
    <property type="evidence" value="ECO:0007669"/>
    <property type="project" value="UniProtKB-EC"/>
</dbReference>
<dbReference type="AlphaFoldDB" id="A0A644Y865"/>
<dbReference type="PANTHER" id="PTHR10629:SF52">
    <property type="entry name" value="DNA (CYTOSINE-5)-METHYLTRANSFERASE 1"/>
    <property type="match status" value="1"/>
</dbReference>
<evidence type="ECO:0000256" key="1">
    <source>
        <dbReference type="ARBA" id="ARBA00011975"/>
    </source>
</evidence>
<evidence type="ECO:0000256" key="3">
    <source>
        <dbReference type="ARBA" id="ARBA00022679"/>
    </source>
</evidence>
<dbReference type="InterPro" id="IPR050390">
    <property type="entry name" value="C5-Methyltransferase"/>
</dbReference>
<gene>
    <name evidence="5" type="ORF">SDC9_70982</name>
</gene>
<reference evidence="5" key="1">
    <citation type="submission" date="2019-08" db="EMBL/GenBank/DDBJ databases">
        <authorList>
            <person name="Kucharzyk K."/>
            <person name="Murdoch R.W."/>
            <person name="Higgins S."/>
            <person name="Loffler F."/>
        </authorList>
    </citation>
    <scope>NUCLEOTIDE SEQUENCE</scope>
</reference>
<dbReference type="GO" id="GO:0005634">
    <property type="term" value="C:nucleus"/>
    <property type="evidence" value="ECO:0007669"/>
    <property type="project" value="TreeGrafter"/>
</dbReference>
<comment type="caution">
    <text evidence="5">The sequence shown here is derived from an EMBL/GenBank/DDBJ whole genome shotgun (WGS) entry which is preliminary data.</text>
</comment>
<keyword evidence="4" id="KW-0949">S-adenosyl-L-methionine</keyword>
<evidence type="ECO:0000313" key="5">
    <source>
        <dbReference type="EMBL" id="MPM24499.1"/>
    </source>
</evidence>
<evidence type="ECO:0000256" key="4">
    <source>
        <dbReference type="ARBA" id="ARBA00022691"/>
    </source>
</evidence>
<keyword evidence="3" id="KW-0808">Transferase</keyword>
<dbReference type="EMBL" id="VSSQ01004276">
    <property type="protein sequence ID" value="MPM24499.1"/>
    <property type="molecule type" value="Genomic_DNA"/>
</dbReference>
<dbReference type="EC" id="2.1.1.37" evidence="1"/>
<dbReference type="SUPFAM" id="SSF53335">
    <property type="entry name" value="S-adenosyl-L-methionine-dependent methyltransferases"/>
    <property type="match status" value="1"/>
</dbReference>
<organism evidence="5">
    <name type="scientific">bioreactor metagenome</name>
    <dbReference type="NCBI Taxonomy" id="1076179"/>
    <lineage>
        <taxon>unclassified sequences</taxon>
        <taxon>metagenomes</taxon>
        <taxon>ecological metagenomes</taxon>
    </lineage>
</organism>
<dbReference type="PANTHER" id="PTHR10629">
    <property type="entry name" value="CYTOSINE-SPECIFIC METHYLTRANSFERASE"/>
    <property type="match status" value="1"/>
</dbReference>
<protein>
    <recommendedName>
        <fullName evidence="1">DNA (cytosine-5-)-methyltransferase</fullName>
        <ecNumber evidence="1">2.1.1.37</ecNumber>
    </recommendedName>
</protein>
<dbReference type="Pfam" id="PF00145">
    <property type="entry name" value="DNA_methylase"/>
    <property type="match status" value="1"/>
</dbReference>
<keyword evidence="2" id="KW-0489">Methyltransferase</keyword>